<dbReference type="OrthoDB" id="3974719at2"/>
<accession>A0A1H9FQY8</accession>
<dbReference type="Proteomes" id="UP000198504">
    <property type="component" value="Unassembled WGS sequence"/>
</dbReference>
<evidence type="ECO:0000313" key="1">
    <source>
        <dbReference type="EMBL" id="SEQ40325.1"/>
    </source>
</evidence>
<reference evidence="2" key="1">
    <citation type="submission" date="2016-10" db="EMBL/GenBank/DDBJ databases">
        <authorList>
            <person name="Varghese N."/>
            <person name="Submissions S."/>
        </authorList>
    </citation>
    <scope>NUCLEOTIDE SEQUENCE [LARGE SCALE GENOMIC DNA]</scope>
    <source>
        <strain evidence="2">CGMCC 4.6856</strain>
    </source>
</reference>
<gene>
    <name evidence="1" type="ORF">SAMN05421756_103352</name>
</gene>
<protein>
    <recommendedName>
        <fullName evidence="3">PASTA domain-containing protein</fullName>
    </recommendedName>
</protein>
<proteinExistence type="predicted"/>
<organism evidence="1 2">
    <name type="scientific">Microlunatus flavus</name>
    <dbReference type="NCBI Taxonomy" id="1036181"/>
    <lineage>
        <taxon>Bacteria</taxon>
        <taxon>Bacillati</taxon>
        <taxon>Actinomycetota</taxon>
        <taxon>Actinomycetes</taxon>
        <taxon>Propionibacteriales</taxon>
        <taxon>Propionibacteriaceae</taxon>
        <taxon>Microlunatus</taxon>
    </lineage>
</organism>
<evidence type="ECO:0008006" key="3">
    <source>
        <dbReference type="Google" id="ProtNLM"/>
    </source>
</evidence>
<dbReference type="RefSeq" id="WP_091179150.1">
    <property type="nucleotide sequence ID" value="NZ_FOFA01000003.1"/>
</dbReference>
<keyword evidence="2" id="KW-1185">Reference proteome</keyword>
<dbReference type="AlphaFoldDB" id="A0A1H9FQY8"/>
<dbReference type="STRING" id="1036181.SAMN05421756_103352"/>
<dbReference type="EMBL" id="FOFA01000003">
    <property type="protein sequence ID" value="SEQ40325.1"/>
    <property type="molecule type" value="Genomic_DNA"/>
</dbReference>
<sequence>MAIQQIPVPYRTGYDVGLGADLLSGSPMATAVTGAVTGVDRAQGATVNFTVSRIHTTSDLEQSLGIDVDASYGCAAFGAGVSNRFSFAQSSKVQSSSLFMTVTVTVELEFLQIDVPTLTSDAAALVDRPDLFESRYGNVFVRGLQRGGMFVGVLRVDTRSSEDTEHISDDLQGSYGLFSAEAKLNFNSVLKKYQSEVFVQMYHEGGPTDLKITDPTDPLQLLDNANAFLQSFTTSPDAVAKPYYVTLAPIGIALGPPPLNAVDIQHAQDVLMYCAHRRSTLLDDLNLMEFIGDHTSRYDFPAGVTPADIRAAGAGFQADLDLIAQAASAAVNSPADATMPAEYAKARGIVYPQGVLPTVMPVPKPVAADDLVPVPQWDTVDYVQNGGTITTGAGNVYVPSASQAGFTVRYVYADCPGSREPGDMTGVVGDVQPNPAPPGSTLTVTVWN</sequence>
<evidence type="ECO:0000313" key="2">
    <source>
        <dbReference type="Proteomes" id="UP000198504"/>
    </source>
</evidence>
<name>A0A1H9FQY8_9ACTN</name>